<feature type="compositionally biased region" description="Basic residues" evidence="1">
    <location>
        <begin position="60"/>
        <end position="69"/>
    </location>
</feature>
<evidence type="ECO:0000256" key="1">
    <source>
        <dbReference type="SAM" id="MobiDB-lite"/>
    </source>
</evidence>
<gene>
    <name evidence="2" type="ORF">TIFTF001_049626</name>
</gene>
<dbReference type="EMBL" id="BTGU01007299">
    <property type="protein sequence ID" value="GMN30563.1"/>
    <property type="molecule type" value="Genomic_DNA"/>
</dbReference>
<reference evidence="2" key="1">
    <citation type="submission" date="2023-07" db="EMBL/GenBank/DDBJ databases">
        <title>draft genome sequence of fig (Ficus carica).</title>
        <authorList>
            <person name="Takahashi T."/>
            <person name="Nishimura K."/>
        </authorList>
    </citation>
    <scope>NUCLEOTIDE SEQUENCE</scope>
</reference>
<accession>A0AA88CQC5</accession>
<dbReference type="Proteomes" id="UP001187192">
    <property type="component" value="Unassembled WGS sequence"/>
</dbReference>
<sequence length="136" mass="15602">MFQAFLGATSACREWAMAIPKGLNAGRREEHRPQTRAPATAQMLDGKGAQPTRALTRADGHRRRGKGIGHRTQACIRQSKRRESRNSNPSWGYCMKVHGEAQTERDCQTHLAENEWRKHRWNRCPKHRLSSSFDSH</sequence>
<evidence type="ECO:0000313" key="2">
    <source>
        <dbReference type="EMBL" id="GMN30563.1"/>
    </source>
</evidence>
<keyword evidence="3" id="KW-1185">Reference proteome</keyword>
<organism evidence="2 3">
    <name type="scientific">Ficus carica</name>
    <name type="common">Common fig</name>
    <dbReference type="NCBI Taxonomy" id="3494"/>
    <lineage>
        <taxon>Eukaryota</taxon>
        <taxon>Viridiplantae</taxon>
        <taxon>Streptophyta</taxon>
        <taxon>Embryophyta</taxon>
        <taxon>Tracheophyta</taxon>
        <taxon>Spermatophyta</taxon>
        <taxon>Magnoliopsida</taxon>
        <taxon>eudicotyledons</taxon>
        <taxon>Gunneridae</taxon>
        <taxon>Pentapetalae</taxon>
        <taxon>rosids</taxon>
        <taxon>fabids</taxon>
        <taxon>Rosales</taxon>
        <taxon>Moraceae</taxon>
        <taxon>Ficeae</taxon>
        <taxon>Ficus</taxon>
    </lineage>
</organism>
<comment type="caution">
    <text evidence="2">The sequence shown here is derived from an EMBL/GenBank/DDBJ whole genome shotgun (WGS) entry which is preliminary data.</text>
</comment>
<protein>
    <submittedName>
        <fullName evidence="2">Uncharacterized protein</fullName>
    </submittedName>
</protein>
<proteinExistence type="predicted"/>
<name>A0AA88CQC5_FICCA</name>
<dbReference type="AlphaFoldDB" id="A0AA88CQC5"/>
<evidence type="ECO:0000313" key="3">
    <source>
        <dbReference type="Proteomes" id="UP001187192"/>
    </source>
</evidence>
<feature type="region of interest" description="Disordered" evidence="1">
    <location>
        <begin position="26"/>
        <end position="91"/>
    </location>
</feature>